<name>A0A1B0GPX8_PHLPP</name>
<proteinExistence type="predicted"/>
<dbReference type="VEuPathDB" id="VectorBase:PPAPM1_002555"/>
<dbReference type="VEuPathDB" id="VectorBase:PPAPM1_002782"/>
<dbReference type="EMBL" id="AJVK01064397">
    <property type="status" value="NOT_ANNOTATED_CDS"/>
    <property type="molecule type" value="Genomic_DNA"/>
</dbReference>
<keyword evidence="1" id="KW-0677">Repeat</keyword>
<evidence type="ECO:0000256" key="1">
    <source>
        <dbReference type="ARBA" id="ARBA00022737"/>
    </source>
</evidence>
<dbReference type="Pfam" id="PF00435">
    <property type="entry name" value="Spectrin"/>
    <property type="match status" value="3"/>
</dbReference>
<sequence>TCSPVVDLFVDLRDGHRLLTLLEVLTNERLKREKGRMRVHHINNINTALNVLQRSGVKLVNISSDDIVAGSAKLTLGLIWAIALSFDGQKLVNSQGVSGIEKSLMLWARKYTEPHGLKIGDFSSSWSDGRAFLYILHEHVPKFDLERSIRQHPMARSSALLARDISSRAVRSRPVSTATNASIDIGTYQTAVEEVLTVLLEAEEVLAKDLTEAADLPEARNQFLEYQDFMKKLSVQQNFVGAALEEGARLITDSQTLGTKGLTQEEQEEVRQQMRLLNKRWNSLRDRAEFIQGKIHNQLNDMQSRKIEELRIFLTNTEDRISRFREIGPSQEDLKEQFEEHKKFQRDLEEQQKLVDSLSNLVVIVEDEPENASDLEDKLAALGERWSHVLKWTSNRWEKLQELSNQWTKLTDNYRILIRWMDARESDLKSMEGKEVTEIGGVVTRMKELRYGEQDLQVFSRYIQELEIVASSLNADIVENLENLNDRCEALKQILEVQQMRIESMGFQFPVYSNEKIEKPPNWEDFQEMITHEEKMDTFEVSRTEQEVDDSPQSKKKRKLHKTERVLELEGKLIEMLNFIDQFEDSTQFLEGMELKRRTSFLNNLDEELKSKIDQYAEVKELLDACKTEMTSSDLELEERKLLEIGSKYDEFVFKLEDLTGQVKNDIDREKYHKILTGLKLVLADSRDWFKQHAGNASREELETRLSDMESLNPEINEAKELSVQDKKEWKVEFDQFSESWSDLKRAIQRLVQEMGGTEDLSEEKEKLLALIQASEEAAALNDNPKIMADNLKQLNCLLEKFEVMHELFEYFCENADSEEASSISEVWKKIPSIVNEKIIKQNTAIENHNHFRREMESILGQMEKIAAVLKEDVFIVGEQKMLKKKSEEYEVHAIEIKKMEIDLISVKNFSEIIVKSSEKPHADQMAEQIGHLNDMYAQLIDLFHGNSRKLNQTISQTEGIVSRMKDMEFWLNDLQMNTPKNQNCEISNSNELFQIKLKFQSLKEACEQETVKFRELIEAGNEILIQVDDLVQQKTESKVSYLAKKFTKLNARWNEVTSLVYTRTALLEHISSQLGDFKTLIVQEHGYLDKVEKLLRKSPESAADAEEISEELDDLENSIRNHSDERLEKIQEIGKELVDLQFMAQAITDEVHVVVERWNQLQHQAEQRGQMLEQAVSEAQTSEGRVSNLQIWIYKVDEILTEHIENDITMEDLPHDFQVRYLGIFYVTNFCPGQKNHFTGNAGLYTNNCMILCGNILGMIS</sequence>
<dbReference type="VEuPathDB" id="VectorBase:PPAI008276"/>
<dbReference type="PROSITE" id="PS50021">
    <property type="entry name" value="CH"/>
    <property type="match status" value="2"/>
</dbReference>
<dbReference type="InterPro" id="IPR036872">
    <property type="entry name" value="CH_dom_sf"/>
</dbReference>
<dbReference type="Gene3D" id="1.20.58.60">
    <property type="match status" value="4"/>
</dbReference>
<dbReference type="SMART" id="SM00150">
    <property type="entry name" value="SPEC"/>
    <property type="match status" value="6"/>
</dbReference>
<evidence type="ECO:0000259" key="2">
    <source>
        <dbReference type="PROSITE" id="PS50021"/>
    </source>
</evidence>
<accession>A0A1B0GPX8</accession>
<dbReference type="PANTHER" id="PTHR11915">
    <property type="entry name" value="SPECTRIN/FILAMIN RELATED CYTOSKELETAL PROTEIN"/>
    <property type="match status" value="1"/>
</dbReference>
<evidence type="ECO:0000313" key="4">
    <source>
        <dbReference type="Proteomes" id="UP000092462"/>
    </source>
</evidence>
<reference evidence="3" key="1">
    <citation type="submission" date="2022-08" db="UniProtKB">
        <authorList>
            <consortium name="EnsemblMetazoa"/>
        </authorList>
    </citation>
    <scope>IDENTIFICATION</scope>
    <source>
        <strain evidence="3">Israel</strain>
    </source>
</reference>
<evidence type="ECO:0000313" key="3">
    <source>
        <dbReference type="EnsemblMetazoa" id="PPAI008276-PA"/>
    </source>
</evidence>
<dbReference type="SMART" id="SM00033">
    <property type="entry name" value="CH"/>
    <property type="match status" value="2"/>
</dbReference>
<organism evidence="3 4">
    <name type="scientific">Phlebotomus papatasi</name>
    <name type="common">Sandfly</name>
    <dbReference type="NCBI Taxonomy" id="29031"/>
    <lineage>
        <taxon>Eukaryota</taxon>
        <taxon>Metazoa</taxon>
        <taxon>Ecdysozoa</taxon>
        <taxon>Arthropoda</taxon>
        <taxon>Hexapoda</taxon>
        <taxon>Insecta</taxon>
        <taxon>Pterygota</taxon>
        <taxon>Neoptera</taxon>
        <taxon>Endopterygota</taxon>
        <taxon>Diptera</taxon>
        <taxon>Nematocera</taxon>
        <taxon>Psychodoidea</taxon>
        <taxon>Psychodidae</taxon>
        <taxon>Phlebotomus</taxon>
        <taxon>Phlebotomus</taxon>
    </lineage>
</organism>
<dbReference type="InterPro" id="IPR002017">
    <property type="entry name" value="Spectrin_repeat"/>
</dbReference>
<dbReference type="AlphaFoldDB" id="A0A1B0GPX8"/>
<dbReference type="InterPro" id="IPR018159">
    <property type="entry name" value="Spectrin/alpha-actinin"/>
</dbReference>
<dbReference type="CDD" id="cd00176">
    <property type="entry name" value="SPEC"/>
    <property type="match status" value="3"/>
</dbReference>
<dbReference type="GO" id="GO:0005737">
    <property type="term" value="C:cytoplasm"/>
    <property type="evidence" value="ECO:0007669"/>
    <property type="project" value="UniProtKB-ARBA"/>
</dbReference>
<dbReference type="Gene3D" id="1.10.418.10">
    <property type="entry name" value="Calponin-like domain"/>
    <property type="match status" value="2"/>
</dbReference>
<protein>
    <recommendedName>
        <fullName evidence="2">Calponin-homology (CH) domain-containing protein</fullName>
    </recommendedName>
</protein>
<dbReference type="Pfam" id="PF00307">
    <property type="entry name" value="CH"/>
    <property type="match status" value="2"/>
</dbReference>
<feature type="domain" description="Calponin-homology (CH)" evidence="2">
    <location>
        <begin position="98"/>
        <end position="207"/>
    </location>
</feature>
<dbReference type="Proteomes" id="UP000092462">
    <property type="component" value="Unassembled WGS sequence"/>
</dbReference>
<dbReference type="InterPro" id="IPR001715">
    <property type="entry name" value="CH_dom"/>
</dbReference>
<keyword evidence="4" id="KW-1185">Reference proteome</keyword>
<dbReference type="SUPFAM" id="SSF47576">
    <property type="entry name" value="Calponin-homology domain, CH-domain"/>
    <property type="match status" value="1"/>
</dbReference>
<feature type="domain" description="Calponin-homology (CH)" evidence="2">
    <location>
        <begin position="1"/>
        <end position="87"/>
    </location>
</feature>
<dbReference type="EnsemblMetazoa" id="PPAI008276-RA">
    <property type="protein sequence ID" value="PPAI008276-PA"/>
    <property type="gene ID" value="PPAI008276"/>
</dbReference>
<dbReference type="SUPFAM" id="SSF46966">
    <property type="entry name" value="Spectrin repeat"/>
    <property type="match status" value="6"/>
</dbReference>